<dbReference type="InParanoid" id="F9XSA8"/>
<name>F9XSA8_ZYMTI</name>
<protein>
    <submittedName>
        <fullName evidence="1">Uncharacterized protein</fullName>
    </submittedName>
</protein>
<dbReference type="HOGENOM" id="CLU_562848_0_0_1"/>
<evidence type="ECO:0000313" key="2">
    <source>
        <dbReference type="Proteomes" id="UP000008062"/>
    </source>
</evidence>
<reference evidence="1 2" key="1">
    <citation type="journal article" date="2011" name="PLoS Genet.">
        <title>Finished genome of the fungal wheat pathogen Mycosphaerella graminicola reveals dispensome structure, chromosome plasticity, and stealth pathogenesis.</title>
        <authorList>
            <person name="Goodwin S.B."/>
            <person name="Ben M'barek S."/>
            <person name="Dhillon B."/>
            <person name="Wittenberg A.H.J."/>
            <person name="Crane C.F."/>
            <person name="Hane J.K."/>
            <person name="Foster A.J."/>
            <person name="Van der Lee T.A.J."/>
            <person name="Grimwood J."/>
            <person name="Aerts A."/>
            <person name="Antoniw J."/>
            <person name="Bailey A."/>
            <person name="Bluhm B."/>
            <person name="Bowler J."/>
            <person name="Bristow J."/>
            <person name="van der Burgt A."/>
            <person name="Canto-Canche B."/>
            <person name="Churchill A.C.L."/>
            <person name="Conde-Ferraez L."/>
            <person name="Cools H.J."/>
            <person name="Coutinho P.M."/>
            <person name="Csukai M."/>
            <person name="Dehal P."/>
            <person name="De Wit P."/>
            <person name="Donzelli B."/>
            <person name="van de Geest H.C."/>
            <person name="van Ham R.C.H.J."/>
            <person name="Hammond-Kosack K.E."/>
            <person name="Henrissat B."/>
            <person name="Kilian A."/>
            <person name="Kobayashi A.K."/>
            <person name="Koopmann E."/>
            <person name="Kourmpetis Y."/>
            <person name="Kuzniar A."/>
            <person name="Lindquist E."/>
            <person name="Lombard V."/>
            <person name="Maliepaard C."/>
            <person name="Martins N."/>
            <person name="Mehrabi R."/>
            <person name="Nap J.P.H."/>
            <person name="Ponomarenko A."/>
            <person name="Rudd J.J."/>
            <person name="Salamov A."/>
            <person name="Schmutz J."/>
            <person name="Schouten H.J."/>
            <person name="Shapiro H."/>
            <person name="Stergiopoulos I."/>
            <person name="Torriani S.F.F."/>
            <person name="Tu H."/>
            <person name="de Vries R.P."/>
            <person name="Waalwijk C."/>
            <person name="Ware S.B."/>
            <person name="Wiebenga A."/>
            <person name="Zwiers L.-H."/>
            <person name="Oliver R.P."/>
            <person name="Grigoriev I.V."/>
            <person name="Kema G.H.J."/>
        </authorList>
    </citation>
    <scope>NUCLEOTIDE SEQUENCE [LARGE SCALE GENOMIC DNA]</scope>
    <source>
        <strain evidence="2">CBS 115943 / IPO323</strain>
    </source>
</reference>
<proteinExistence type="predicted"/>
<dbReference type="RefSeq" id="XP_003846892.1">
    <property type="nucleotide sequence ID" value="XM_003846844.1"/>
</dbReference>
<keyword evidence="2" id="KW-1185">Reference proteome</keyword>
<organism evidence="1 2">
    <name type="scientific">Zymoseptoria tritici (strain CBS 115943 / IPO323)</name>
    <name type="common">Speckled leaf blotch fungus</name>
    <name type="synonym">Septoria tritici</name>
    <dbReference type="NCBI Taxonomy" id="336722"/>
    <lineage>
        <taxon>Eukaryota</taxon>
        <taxon>Fungi</taxon>
        <taxon>Dikarya</taxon>
        <taxon>Ascomycota</taxon>
        <taxon>Pezizomycotina</taxon>
        <taxon>Dothideomycetes</taxon>
        <taxon>Dothideomycetidae</taxon>
        <taxon>Mycosphaerellales</taxon>
        <taxon>Mycosphaerellaceae</taxon>
        <taxon>Zymoseptoria</taxon>
    </lineage>
</organism>
<dbReference type="GeneID" id="13396689"/>
<sequence length="485" mass="53934">MTFAGKHNPVIILHGKQSRILRGLEDVPVQSVKAESYGAPTLFASNVRVDTLIVGVTSEDVGSSDGEDPEDPDDDSRILCGAAPGTWLARSGVGLQEILLRFEQRDAARNMQPHTALAECSPLLLSMEGVAGEAMFVFCAWKWACWRLDDAQMSRAPGAVLCNDACISWKNGLSEGQRGQRSPRLGRTLLYAQLHPKRTLVTHEPADRANRKRETWRAQWKRDKALLMRCGQDKIRQRQGSRMVPGTVARLELGESAAEQLNDRMQVKAFIHWPEHFQATPTSRIVNVQIQELRTHVGCTLSRTVDLNQVSERLQAASPTPSIAITVSPSSEEEQESESLRTFSAPPKSCYRYRNIILFWQLSSTGRINFCGRQLSRWKKFRGLQCIIRSRTVTTGAVLVRAISKIWVWPSVSSGTGTRAAGQAIGNGTTLRGSCLYTQVFRGWTIRTIESAALPPPPNTRKRAIALRRSCEKPWLSGNLIALHC</sequence>
<evidence type="ECO:0000313" key="1">
    <source>
        <dbReference type="EMBL" id="EGP81868.1"/>
    </source>
</evidence>
<dbReference type="EMBL" id="CM001216">
    <property type="protein sequence ID" value="EGP81868.1"/>
    <property type="molecule type" value="Genomic_DNA"/>
</dbReference>
<gene>
    <name evidence="1" type="ORF">MYCGRDRAFT_98099</name>
</gene>
<dbReference type="Proteomes" id="UP000008062">
    <property type="component" value="Chromosome 21"/>
</dbReference>
<accession>F9XSA8</accession>
<dbReference type="KEGG" id="ztr:MYCGRDRAFT_98099"/>
<dbReference type="AlphaFoldDB" id="F9XSA8"/>